<dbReference type="EMBL" id="QGNW01000844">
    <property type="protein sequence ID" value="RVW61001.1"/>
    <property type="molecule type" value="Genomic_DNA"/>
</dbReference>
<organism evidence="1 2">
    <name type="scientific">Vitis vinifera</name>
    <name type="common">Grape</name>
    <dbReference type="NCBI Taxonomy" id="29760"/>
    <lineage>
        <taxon>Eukaryota</taxon>
        <taxon>Viridiplantae</taxon>
        <taxon>Streptophyta</taxon>
        <taxon>Embryophyta</taxon>
        <taxon>Tracheophyta</taxon>
        <taxon>Spermatophyta</taxon>
        <taxon>Magnoliopsida</taxon>
        <taxon>eudicotyledons</taxon>
        <taxon>Gunneridae</taxon>
        <taxon>Pentapetalae</taxon>
        <taxon>rosids</taxon>
        <taxon>Vitales</taxon>
        <taxon>Vitaceae</taxon>
        <taxon>Viteae</taxon>
        <taxon>Vitis</taxon>
    </lineage>
</organism>
<reference evidence="1 2" key="1">
    <citation type="journal article" date="2018" name="PLoS Genet.">
        <title>Population sequencing reveals clonal diversity and ancestral inbreeding in the grapevine cultivar Chardonnay.</title>
        <authorList>
            <person name="Roach M.J."/>
            <person name="Johnson D.L."/>
            <person name="Bohlmann J."/>
            <person name="van Vuuren H.J."/>
            <person name="Jones S.J."/>
            <person name="Pretorius I.S."/>
            <person name="Schmidt S.A."/>
            <person name="Borneman A.R."/>
        </authorList>
    </citation>
    <scope>NUCLEOTIDE SEQUENCE [LARGE SCALE GENOMIC DNA]</scope>
    <source>
        <strain evidence="2">cv. Chardonnay</strain>
        <tissue evidence="1">Leaf</tissue>
    </source>
</reference>
<evidence type="ECO:0000313" key="1">
    <source>
        <dbReference type="EMBL" id="RVW61001.1"/>
    </source>
</evidence>
<accession>A0A438FLZ7</accession>
<gene>
    <name evidence="1" type="ORF">CK203_051382</name>
</gene>
<name>A0A438FLZ7_VITVI</name>
<evidence type="ECO:0000313" key="2">
    <source>
        <dbReference type="Proteomes" id="UP000288805"/>
    </source>
</evidence>
<sequence length="301" mass="33671">MRGCLSSTSFVGLVNGNAKGLVKATRGLKQCDPLSSFLFTIVMDALSRMMIRAEENGLSEGFMEGIRRQADFGIHWLIESRGVWIDPNISSLKDREIAKGIFLWLGAGEDGHIDVLGRLLHKLSRTSPYTLALWWVKGREFVGKTCSVINLCIHNFQRFGKLHQRQDPLGDVPLNVIVPLVHPLLAKQPWNCSPNRTLLLKPMYRNMDSHLVSTLTFLALGKAWVLHEVMSKDTLFTNFDLPWMRYRGDQREDPGILHVIPRIYASEISENNPGRKLGRKWGIEIGGGGGDDVVVVVGDGS</sequence>
<evidence type="ECO:0008006" key="3">
    <source>
        <dbReference type="Google" id="ProtNLM"/>
    </source>
</evidence>
<dbReference type="Proteomes" id="UP000288805">
    <property type="component" value="Unassembled WGS sequence"/>
</dbReference>
<dbReference type="AlphaFoldDB" id="A0A438FLZ7"/>
<protein>
    <recommendedName>
        <fullName evidence="3">Reverse transcriptase domain-containing protein</fullName>
    </recommendedName>
</protein>
<comment type="caution">
    <text evidence="1">The sequence shown here is derived from an EMBL/GenBank/DDBJ whole genome shotgun (WGS) entry which is preliminary data.</text>
</comment>
<proteinExistence type="predicted"/>